<proteinExistence type="predicted"/>
<comment type="caution">
    <text evidence="2">The sequence shown here is derived from an EMBL/GenBank/DDBJ whole genome shotgun (WGS) entry which is preliminary data.</text>
</comment>
<protein>
    <submittedName>
        <fullName evidence="2">Uncharacterized protein</fullName>
    </submittedName>
</protein>
<dbReference type="AlphaFoldDB" id="A0A4C1XR75"/>
<organism evidence="2 3">
    <name type="scientific">Eumeta variegata</name>
    <name type="common">Bagworm moth</name>
    <name type="synonym">Eumeta japonica</name>
    <dbReference type="NCBI Taxonomy" id="151549"/>
    <lineage>
        <taxon>Eukaryota</taxon>
        <taxon>Metazoa</taxon>
        <taxon>Ecdysozoa</taxon>
        <taxon>Arthropoda</taxon>
        <taxon>Hexapoda</taxon>
        <taxon>Insecta</taxon>
        <taxon>Pterygota</taxon>
        <taxon>Neoptera</taxon>
        <taxon>Endopterygota</taxon>
        <taxon>Lepidoptera</taxon>
        <taxon>Glossata</taxon>
        <taxon>Ditrysia</taxon>
        <taxon>Tineoidea</taxon>
        <taxon>Psychidae</taxon>
        <taxon>Oiketicinae</taxon>
        <taxon>Eumeta</taxon>
    </lineage>
</organism>
<dbReference type="EMBL" id="BGZK01000905">
    <property type="protein sequence ID" value="GBP64669.1"/>
    <property type="molecule type" value="Genomic_DNA"/>
</dbReference>
<reference evidence="2 3" key="1">
    <citation type="journal article" date="2019" name="Commun. Biol.">
        <title>The bagworm genome reveals a unique fibroin gene that provides high tensile strength.</title>
        <authorList>
            <person name="Kono N."/>
            <person name="Nakamura H."/>
            <person name="Ohtoshi R."/>
            <person name="Tomita M."/>
            <person name="Numata K."/>
            <person name="Arakawa K."/>
        </authorList>
    </citation>
    <scope>NUCLEOTIDE SEQUENCE [LARGE SCALE GENOMIC DNA]</scope>
</reference>
<gene>
    <name evidence="2" type="ORF">EVAR_47685_1</name>
</gene>
<feature type="region of interest" description="Disordered" evidence="1">
    <location>
        <begin position="1"/>
        <end position="67"/>
    </location>
</feature>
<name>A0A4C1XR75_EUMVA</name>
<evidence type="ECO:0000313" key="3">
    <source>
        <dbReference type="Proteomes" id="UP000299102"/>
    </source>
</evidence>
<evidence type="ECO:0000256" key="1">
    <source>
        <dbReference type="SAM" id="MobiDB-lite"/>
    </source>
</evidence>
<accession>A0A4C1XR75</accession>
<keyword evidence="3" id="KW-1185">Reference proteome</keyword>
<dbReference type="OrthoDB" id="8061355at2759"/>
<dbReference type="Proteomes" id="UP000299102">
    <property type="component" value="Unassembled WGS sequence"/>
</dbReference>
<feature type="compositionally biased region" description="Acidic residues" evidence="1">
    <location>
        <begin position="20"/>
        <end position="34"/>
    </location>
</feature>
<evidence type="ECO:0000313" key="2">
    <source>
        <dbReference type="EMBL" id="GBP64669.1"/>
    </source>
</evidence>
<sequence>MAYRPVDDCGDVTALADTSGDTEGEAEAEAEAEAVDVSIRTPLVASTPPARRSPHHRRQDTDGGGAGSEAAVALVASLFPSAVLEESFAERLVFSVPQNAVSSLARCFQQIEDVLRRTCAARLYRGAKEGAGFVAKLLVRDEDMLGTKIEMGRVGEAPSAVDMYRIMAAQ</sequence>